<dbReference type="Gene3D" id="1.10.260.40">
    <property type="entry name" value="lambda repressor-like DNA-binding domains"/>
    <property type="match status" value="1"/>
</dbReference>
<keyword evidence="2" id="KW-0175">Coiled coil</keyword>
<dbReference type="SMART" id="SM00530">
    <property type="entry name" value="HTH_XRE"/>
    <property type="match status" value="1"/>
</dbReference>
<dbReference type="InterPro" id="IPR001387">
    <property type="entry name" value="Cro/C1-type_HTH"/>
</dbReference>
<sequence>MKTIGQKIKYLRYQRGMSQGDVAKRIDISILALSKIENGITDINLSKLERIAALFEMSIIQLITLEDVKQDPPQHMTELETANRLLMDHEAEIIDLQKKIIELFEALRHSKTA</sequence>
<dbReference type="PANTHER" id="PTHR46558:SF4">
    <property type="entry name" value="DNA-BIDING PHAGE PROTEIN"/>
    <property type="match status" value="1"/>
</dbReference>
<accession>A0ABU1TG48</accession>
<evidence type="ECO:0000256" key="2">
    <source>
        <dbReference type="SAM" id="Coils"/>
    </source>
</evidence>
<evidence type="ECO:0000313" key="4">
    <source>
        <dbReference type="EMBL" id="MDR6944279.1"/>
    </source>
</evidence>
<feature type="domain" description="HTH cro/C1-type" evidence="3">
    <location>
        <begin position="8"/>
        <end position="62"/>
    </location>
</feature>
<gene>
    <name evidence="4" type="ORF">J2W55_004139</name>
</gene>
<keyword evidence="5" id="KW-1185">Reference proteome</keyword>
<evidence type="ECO:0000256" key="1">
    <source>
        <dbReference type="ARBA" id="ARBA00023125"/>
    </source>
</evidence>
<organism evidence="4 5">
    <name type="scientific">Mucilaginibacter pocheonensis</name>
    <dbReference type="NCBI Taxonomy" id="398050"/>
    <lineage>
        <taxon>Bacteria</taxon>
        <taxon>Pseudomonadati</taxon>
        <taxon>Bacteroidota</taxon>
        <taxon>Sphingobacteriia</taxon>
        <taxon>Sphingobacteriales</taxon>
        <taxon>Sphingobacteriaceae</taxon>
        <taxon>Mucilaginibacter</taxon>
    </lineage>
</organism>
<dbReference type="Pfam" id="PF01381">
    <property type="entry name" value="HTH_3"/>
    <property type="match status" value="1"/>
</dbReference>
<dbReference type="PANTHER" id="PTHR46558">
    <property type="entry name" value="TRACRIPTIONAL REGULATORY PROTEIN-RELATED-RELATED"/>
    <property type="match status" value="1"/>
</dbReference>
<dbReference type="SUPFAM" id="SSF47413">
    <property type="entry name" value="lambda repressor-like DNA-binding domains"/>
    <property type="match status" value="1"/>
</dbReference>
<comment type="caution">
    <text evidence="4">The sequence shown here is derived from an EMBL/GenBank/DDBJ whole genome shotgun (WGS) entry which is preliminary data.</text>
</comment>
<reference evidence="4 5" key="1">
    <citation type="submission" date="2023-07" db="EMBL/GenBank/DDBJ databases">
        <title>Sorghum-associated microbial communities from plants grown in Nebraska, USA.</title>
        <authorList>
            <person name="Schachtman D."/>
        </authorList>
    </citation>
    <scope>NUCLEOTIDE SEQUENCE [LARGE SCALE GENOMIC DNA]</scope>
    <source>
        <strain evidence="4 5">3262</strain>
    </source>
</reference>
<dbReference type="CDD" id="cd00093">
    <property type="entry name" value="HTH_XRE"/>
    <property type="match status" value="1"/>
</dbReference>
<dbReference type="EMBL" id="JAVDUU010000004">
    <property type="protein sequence ID" value="MDR6944279.1"/>
    <property type="molecule type" value="Genomic_DNA"/>
</dbReference>
<dbReference type="InterPro" id="IPR010982">
    <property type="entry name" value="Lambda_DNA-bd_dom_sf"/>
</dbReference>
<keyword evidence="1" id="KW-0238">DNA-binding</keyword>
<proteinExistence type="predicted"/>
<evidence type="ECO:0000259" key="3">
    <source>
        <dbReference type="PROSITE" id="PS50943"/>
    </source>
</evidence>
<dbReference type="RefSeq" id="WP_310100049.1">
    <property type="nucleotide sequence ID" value="NZ_JAVDUU010000004.1"/>
</dbReference>
<dbReference type="Proteomes" id="UP001247620">
    <property type="component" value="Unassembled WGS sequence"/>
</dbReference>
<name>A0ABU1TG48_9SPHI</name>
<evidence type="ECO:0000313" key="5">
    <source>
        <dbReference type="Proteomes" id="UP001247620"/>
    </source>
</evidence>
<feature type="coiled-coil region" evidence="2">
    <location>
        <begin position="79"/>
        <end position="106"/>
    </location>
</feature>
<dbReference type="PROSITE" id="PS50943">
    <property type="entry name" value="HTH_CROC1"/>
    <property type="match status" value="1"/>
</dbReference>
<protein>
    <submittedName>
        <fullName evidence="4">Transcriptional regulator with XRE-family HTH domain</fullName>
    </submittedName>
</protein>